<dbReference type="SUPFAM" id="SSF47413">
    <property type="entry name" value="lambda repressor-like DNA-binding domains"/>
    <property type="match status" value="1"/>
</dbReference>
<evidence type="ECO:0000313" key="2">
    <source>
        <dbReference type="EMBL" id="GIH20615.1"/>
    </source>
</evidence>
<dbReference type="AlphaFoldDB" id="A0A8J3R3B1"/>
<evidence type="ECO:0000259" key="1">
    <source>
        <dbReference type="PROSITE" id="PS50943"/>
    </source>
</evidence>
<dbReference type="Proteomes" id="UP000642748">
    <property type="component" value="Unassembled WGS sequence"/>
</dbReference>
<organism evidence="2 3">
    <name type="scientific">Rugosimonospora africana</name>
    <dbReference type="NCBI Taxonomy" id="556532"/>
    <lineage>
        <taxon>Bacteria</taxon>
        <taxon>Bacillati</taxon>
        <taxon>Actinomycetota</taxon>
        <taxon>Actinomycetes</taxon>
        <taxon>Micromonosporales</taxon>
        <taxon>Micromonosporaceae</taxon>
        <taxon>Rugosimonospora</taxon>
    </lineage>
</organism>
<sequence>MFVSLRQVQNILNPRAPSRGYGDRMKRWRDTDNLDKAIETAGGKEAFDSAIGRMLDEARGWRLADMRKGRGLIQEQVADRMGVSMSRVSQIEAGDVSTQDVLTRYIAALGGTLKLIADFGDEQLKVA</sequence>
<dbReference type="SMART" id="SM00530">
    <property type="entry name" value="HTH_XRE"/>
    <property type="match status" value="1"/>
</dbReference>
<dbReference type="InterPro" id="IPR010982">
    <property type="entry name" value="Lambda_DNA-bd_dom_sf"/>
</dbReference>
<comment type="caution">
    <text evidence="2">The sequence shown here is derived from an EMBL/GenBank/DDBJ whole genome shotgun (WGS) entry which is preliminary data.</text>
</comment>
<dbReference type="Pfam" id="PF01381">
    <property type="entry name" value="HTH_3"/>
    <property type="match status" value="1"/>
</dbReference>
<reference evidence="2" key="1">
    <citation type="submission" date="2021-01" db="EMBL/GenBank/DDBJ databases">
        <title>Whole genome shotgun sequence of Rugosimonospora africana NBRC 104875.</title>
        <authorList>
            <person name="Komaki H."/>
            <person name="Tamura T."/>
        </authorList>
    </citation>
    <scope>NUCLEOTIDE SEQUENCE</scope>
    <source>
        <strain evidence="2">NBRC 104875</strain>
    </source>
</reference>
<feature type="domain" description="HTH cro/C1-type" evidence="1">
    <location>
        <begin position="63"/>
        <end position="116"/>
    </location>
</feature>
<dbReference type="Gene3D" id="1.10.260.40">
    <property type="entry name" value="lambda repressor-like DNA-binding domains"/>
    <property type="match status" value="1"/>
</dbReference>
<proteinExistence type="predicted"/>
<accession>A0A8J3R3B1</accession>
<dbReference type="GO" id="GO:0003677">
    <property type="term" value="F:DNA binding"/>
    <property type="evidence" value="ECO:0007669"/>
    <property type="project" value="InterPro"/>
</dbReference>
<dbReference type="PROSITE" id="PS50943">
    <property type="entry name" value="HTH_CROC1"/>
    <property type="match status" value="1"/>
</dbReference>
<dbReference type="EMBL" id="BONZ01000101">
    <property type="protein sequence ID" value="GIH20615.1"/>
    <property type="molecule type" value="Genomic_DNA"/>
</dbReference>
<dbReference type="CDD" id="cd00093">
    <property type="entry name" value="HTH_XRE"/>
    <property type="match status" value="1"/>
</dbReference>
<protein>
    <submittedName>
        <fullName evidence="2">Putative antitoxin HigA3</fullName>
    </submittedName>
</protein>
<gene>
    <name evidence="2" type="primary">higA3</name>
    <name evidence="2" type="ORF">Raf01_87870</name>
</gene>
<dbReference type="InterPro" id="IPR001387">
    <property type="entry name" value="Cro/C1-type_HTH"/>
</dbReference>
<evidence type="ECO:0000313" key="3">
    <source>
        <dbReference type="Proteomes" id="UP000642748"/>
    </source>
</evidence>
<keyword evidence="3" id="KW-1185">Reference proteome</keyword>
<name>A0A8J3R3B1_9ACTN</name>